<dbReference type="RefSeq" id="WP_189143263.1">
    <property type="nucleotide sequence ID" value="NZ_BMNK01000017.1"/>
</dbReference>
<dbReference type="PANTHER" id="PTHR36503:SF2">
    <property type="entry name" value="BLR2408 PROTEIN"/>
    <property type="match status" value="1"/>
</dbReference>
<dbReference type="GO" id="GO:0051213">
    <property type="term" value="F:dioxygenase activity"/>
    <property type="evidence" value="ECO:0007669"/>
    <property type="project" value="UniProtKB-KW"/>
</dbReference>
<keyword evidence="2" id="KW-0223">Dioxygenase</keyword>
<dbReference type="Pfam" id="PF00903">
    <property type="entry name" value="Glyoxalase"/>
    <property type="match status" value="1"/>
</dbReference>
<feature type="domain" description="VOC" evidence="1">
    <location>
        <begin position="1"/>
        <end position="123"/>
    </location>
</feature>
<accession>A0A918EA90</accession>
<protein>
    <submittedName>
        <fullName evidence="2">Glyoxalase/bleomycin resistance protein/ dioxygenase</fullName>
    </submittedName>
</protein>
<comment type="caution">
    <text evidence="2">The sequence shown here is derived from an EMBL/GenBank/DDBJ whole genome shotgun (WGS) entry which is preliminary data.</text>
</comment>
<reference evidence="2" key="1">
    <citation type="journal article" date="2014" name="Int. J. Syst. Evol. Microbiol.">
        <title>Complete genome sequence of Corynebacterium casei LMG S-19264T (=DSM 44701T), isolated from a smear-ripened cheese.</title>
        <authorList>
            <consortium name="US DOE Joint Genome Institute (JGI-PGF)"/>
            <person name="Walter F."/>
            <person name="Albersmeier A."/>
            <person name="Kalinowski J."/>
            <person name="Ruckert C."/>
        </authorList>
    </citation>
    <scope>NUCLEOTIDE SEQUENCE</scope>
    <source>
        <strain evidence="2">CGMCC 4.7430</strain>
    </source>
</reference>
<dbReference type="AlphaFoldDB" id="A0A918EA90"/>
<dbReference type="InterPro" id="IPR004360">
    <property type="entry name" value="Glyas_Fos-R_dOase_dom"/>
</dbReference>
<dbReference type="PANTHER" id="PTHR36503">
    <property type="entry name" value="BLR2520 PROTEIN"/>
    <property type="match status" value="1"/>
</dbReference>
<dbReference type="Gene3D" id="3.10.180.10">
    <property type="entry name" value="2,3-Dihydroxybiphenyl 1,2-Dioxygenase, domain 1"/>
    <property type="match status" value="1"/>
</dbReference>
<dbReference type="InterPro" id="IPR037523">
    <property type="entry name" value="VOC_core"/>
</dbReference>
<evidence type="ECO:0000313" key="3">
    <source>
        <dbReference type="Proteomes" id="UP000660745"/>
    </source>
</evidence>
<keyword evidence="2" id="KW-0560">Oxidoreductase</keyword>
<evidence type="ECO:0000313" key="2">
    <source>
        <dbReference type="EMBL" id="GGP14922.1"/>
    </source>
</evidence>
<dbReference type="EMBL" id="BMNK01000017">
    <property type="protein sequence ID" value="GGP14922.1"/>
    <property type="molecule type" value="Genomic_DNA"/>
</dbReference>
<dbReference type="InterPro" id="IPR029068">
    <property type="entry name" value="Glyas_Bleomycin-R_OHBP_Dase"/>
</dbReference>
<gene>
    <name evidence="2" type="ORF">GCM10012278_72610</name>
</gene>
<organism evidence="2 3">
    <name type="scientific">Nonomuraea glycinis</name>
    <dbReference type="NCBI Taxonomy" id="2047744"/>
    <lineage>
        <taxon>Bacteria</taxon>
        <taxon>Bacillati</taxon>
        <taxon>Actinomycetota</taxon>
        <taxon>Actinomycetes</taxon>
        <taxon>Streptosporangiales</taxon>
        <taxon>Streptosporangiaceae</taxon>
        <taxon>Nonomuraea</taxon>
    </lineage>
</organism>
<keyword evidence="3" id="KW-1185">Reference proteome</keyword>
<name>A0A918EA90_9ACTN</name>
<evidence type="ECO:0000259" key="1">
    <source>
        <dbReference type="PROSITE" id="PS51819"/>
    </source>
</evidence>
<dbReference type="Proteomes" id="UP000660745">
    <property type="component" value="Unassembled WGS sequence"/>
</dbReference>
<dbReference type="SUPFAM" id="SSF54593">
    <property type="entry name" value="Glyoxalase/Bleomycin resistance protein/Dihydroxybiphenyl dioxygenase"/>
    <property type="match status" value="1"/>
</dbReference>
<reference evidence="2" key="2">
    <citation type="submission" date="2020-09" db="EMBL/GenBank/DDBJ databases">
        <authorList>
            <person name="Sun Q."/>
            <person name="Zhou Y."/>
        </authorList>
    </citation>
    <scope>NUCLEOTIDE SEQUENCE</scope>
    <source>
        <strain evidence="2">CGMCC 4.7430</strain>
    </source>
</reference>
<proteinExistence type="predicted"/>
<dbReference type="PROSITE" id="PS51819">
    <property type="entry name" value="VOC"/>
    <property type="match status" value="1"/>
</dbReference>
<sequence>MQLFVNLPVKDLSRSKTFFGELGFAMFGAGEDMASVVVNDGAQVMLLAEETFAGYAAKEVGDATKSTEAILVVGVENAAQVDELTEKALAAGATPLGPPRQDAFRYQRAFADLDGHHWEVLCLVQPAG</sequence>